<dbReference type="Pfam" id="PF00561">
    <property type="entry name" value="Abhydrolase_1"/>
    <property type="match status" value="1"/>
</dbReference>
<dbReference type="NCBIfam" id="TIGR01838">
    <property type="entry name" value="PHA_synth_I"/>
    <property type="match status" value="1"/>
</dbReference>
<name>A0ABV8E6Q3_9HYPH</name>
<dbReference type="Pfam" id="PF07167">
    <property type="entry name" value="PhaC_N"/>
    <property type="match status" value="1"/>
</dbReference>
<comment type="caution">
    <text evidence="7">The sequence shown here is derived from an EMBL/GenBank/DDBJ whole genome shotgun (WGS) entry which is preliminary data.</text>
</comment>
<gene>
    <name evidence="7" type="ORF">ACFOVS_05525</name>
</gene>
<feature type="domain" description="AB hydrolase-1" evidence="5">
    <location>
        <begin position="297"/>
        <end position="539"/>
    </location>
</feature>
<evidence type="ECO:0000313" key="7">
    <source>
        <dbReference type="EMBL" id="MFC3967594.1"/>
    </source>
</evidence>
<evidence type="ECO:0000259" key="6">
    <source>
        <dbReference type="Pfam" id="PF07167"/>
    </source>
</evidence>
<dbReference type="RefSeq" id="WP_247262461.1">
    <property type="nucleotide sequence ID" value="NZ_JALJQZ010000051.1"/>
</dbReference>
<keyword evidence="3" id="KW-0808">Transferase</keyword>
<dbReference type="EMBL" id="JBHSBD010000020">
    <property type="protein sequence ID" value="MFC3967594.1"/>
    <property type="molecule type" value="Genomic_DNA"/>
</dbReference>
<dbReference type="PANTHER" id="PTHR36837">
    <property type="entry name" value="POLY(3-HYDROXYALKANOATE) POLYMERASE SUBUNIT PHAC"/>
    <property type="match status" value="1"/>
</dbReference>
<dbReference type="Gene3D" id="3.40.50.1820">
    <property type="entry name" value="alpha/beta hydrolase"/>
    <property type="match status" value="1"/>
</dbReference>
<organism evidence="7 8">
    <name type="scientific">Rhizobium lemnae</name>
    <dbReference type="NCBI Taxonomy" id="1214924"/>
    <lineage>
        <taxon>Bacteria</taxon>
        <taxon>Pseudomonadati</taxon>
        <taxon>Pseudomonadota</taxon>
        <taxon>Alphaproteobacteria</taxon>
        <taxon>Hyphomicrobiales</taxon>
        <taxon>Rhizobiaceae</taxon>
        <taxon>Rhizobium/Agrobacterium group</taxon>
        <taxon>Rhizobium</taxon>
    </lineage>
</organism>
<reference evidence="8" key="1">
    <citation type="journal article" date="2019" name="Int. J. Syst. Evol. Microbiol.">
        <title>The Global Catalogue of Microorganisms (GCM) 10K type strain sequencing project: providing services to taxonomists for standard genome sequencing and annotation.</title>
        <authorList>
            <consortium name="The Broad Institute Genomics Platform"/>
            <consortium name="The Broad Institute Genome Sequencing Center for Infectious Disease"/>
            <person name="Wu L."/>
            <person name="Ma J."/>
        </authorList>
    </citation>
    <scope>NUCLEOTIDE SEQUENCE [LARGE SCALE GENOMIC DNA]</scope>
    <source>
        <strain evidence="8">TBRC 5781</strain>
    </source>
</reference>
<proteinExistence type="predicted"/>
<accession>A0ABV8E6Q3</accession>
<feature type="domain" description="Poly-beta-hydroxybutyrate polymerase N-terminal" evidence="6">
    <location>
        <begin position="124"/>
        <end position="296"/>
    </location>
</feature>
<dbReference type="InterPro" id="IPR010963">
    <property type="entry name" value="PHA_synth_I"/>
</dbReference>
<keyword evidence="4" id="KW-0012">Acyltransferase</keyword>
<dbReference type="SUPFAM" id="SSF53474">
    <property type="entry name" value="alpha/beta-Hydrolases"/>
    <property type="match status" value="1"/>
</dbReference>
<dbReference type="InterPro" id="IPR029058">
    <property type="entry name" value="AB_hydrolase_fold"/>
</dbReference>
<dbReference type="InterPro" id="IPR010941">
    <property type="entry name" value="PhaC_N"/>
</dbReference>
<sequence length="613" mass="68483">MGSDGHYSRAGGESAAFDAKAMEAYLVKDPQAMALNLARAVENFGKAATEWIGPRERGEVIDPIDPVAEMVKTLSKVIEYWMSEPQRTLDAQSLLLSSYMGIWMNTLQRIATGEAAADPDDMPKDKRFSDEDWRKNPFFSLMRQIYQVTATWAEKLVENADGLDEHTQKKALFYVKQLTAAISPANFALTNPEVFRQTVASNGANLVQGMRILAEDVAAGRGELRLRQTDQSKFRLGENVAITPGKVVARSEICEIIQYQASTETVLKRPLLIVPPWINKFYILDLGPEKSFIKWCVDQGHTVFVVSWVNPEERHARLAWEDYIRDGIDFGLKTIEDATGEKEVNAIGYCVGGTLLAAALAQHAKARNRRIRSVTFFTTQVDFTHAGELKVFVDNEQIEALEQQMNTTGYLAGSKMAAAFNMLRASELIWPYVVSNYLKGQEPTAFDLLYWNSDSTRMTAANHAFYLRNCYLENRLSKGEMVLGGKKITLGDVKIPVYSLAAKEDHIAPARSVFLGCQFFGGDVTFVLSGSGHIAGVVNPPAKHKYQYWTNGPVEGSLDHWMQTATETAGSWWPHWQQWIEKQSDKRVTARVPGGSKLQPLCDAPGTYVRVRS</sequence>
<keyword evidence="2" id="KW-0963">Cytoplasm</keyword>
<dbReference type="PANTHER" id="PTHR36837:SF5">
    <property type="entry name" value="POLY-3-HYDROXYBUTYRATE SYNTHASE"/>
    <property type="match status" value="1"/>
</dbReference>
<dbReference type="InterPro" id="IPR000073">
    <property type="entry name" value="AB_hydrolase_1"/>
</dbReference>
<protein>
    <submittedName>
        <fullName evidence="7">PHA/PHB synthase family protein</fullName>
    </submittedName>
</protein>
<evidence type="ECO:0000313" key="8">
    <source>
        <dbReference type="Proteomes" id="UP001595697"/>
    </source>
</evidence>
<comment type="subcellular location">
    <subcellularLocation>
        <location evidence="1">Cytoplasm</location>
    </subcellularLocation>
</comment>
<evidence type="ECO:0000256" key="1">
    <source>
        <dbReference type="ARBA" id="ARBA00004496"/>
    </source>
</evidence>
<dbReference type="InterPro" id="IPR051321">
    <property type="entry name" value="PHA/PHB_synthase"/>
</dbReference>
<evidence type="ECO:0000256" key="3">
    <source>
        <dbReference type="ARBA" id="ARBA00022679"/>
    </source>
</evidence>
<evidence type="ECO:0000256" key="2">
    <source>
        <dbReference type="ARBA" id="ARBA00022490"/>
    </source>
</evidence>
<evidence type="ECO:0000259" key="5">
    <source>
        <dbReference type="Pfam" id="PF00561"/>
    </source>
</evidence>
<keyword evidence="8" id="KW-1185">Reference proteome</keyword>
<dbReference type="Proteomes" id="UP001595697">
    <property type="component" value="Unassembled WGS sequence"/>
</dbReference>
<evidence type="ECO:0000256" key="4">
    <source>
        <dbReference type="ARBA" id="ARBA00023315"/>
    </source>
</evidence>